<dbReference type="InterPro" id="IPR006976">
    <property type="entry name" value="VanZ-like"/>
</dbReference>
<feature type="domain" description="VanZ-like" evidence="2">
    <location>
        <begin position="14"/>
        <end position="157"/>
    </location>
</feature>
<dbReference type="AlphaFoldDB" id="A0A8J3AWA1"/>
<feature type="transmembrane region" description="Helical" evidence="1">
    <location>
        <begin position="79"/>
        <end position="97"/>
    </location>
</feature>
<keyword evidence="1" id="KW-1133">Transmembrane helix</keyword>
<keyword evidence="4" id="KW-1185">Reference proteome</keyword>
<dbReference type="RefSeq" id="WP_088002105.1">
    <property type="nucleotide sequence ID" value="NZ_BMHB01000003.1"/>
</dbReference>
<proteinExistence type="predicted"/>
<gene>
    <name evidence="3" type="ORF">GCM10007380_37770</name>
</gene>
<dbReference type="OrthoDB" id="291892at2"/>
<dbReference type="EMBL" id="BMHB01000003">
    <property type="protein sequence ID" value="GGI17403.1"/>
    <property type="molecule type" value="Genomic_DNA"/>
</dbReference>
<keyword evidence="1" id="KW-0472">Membrane</keyword>
<dbReference type="PANTHER" id="PTHR28008:SF1">
    <property type="entry name" value="DOMAIN PROTEIN, PUTATIVE (AFU_ORTHOLOGUE AFUA_3G10980)-RELATED"/>
    <property type="match status" value="1"/>
</dbReference>
<comment type="caution">
    <text evidence="3">The sequence shown here is derived from an EMBL/GenBank/DDBJ whole genome shotgun (WGS) entry which is preliminary data.</text>
</comment>
<dbReference type="PIRSF" id="PIRSF019083">
    <property type="entry name" value="UCP019083_VanZ"/>
    <property type="match status" value="1"/>
</dbReference>
<organism evidence="3 4">
    <name type="scientific">Gottfriedia solisilvae</name>
    <dbReference type="NCBI Taxonomy" id="1516104"/>
    <lineage>
        <taxon>Bacteria</taxon>
        <taxon>Bacillati</taxon>
        <taxon>Bacillota</taxon>
        <taxon>Bacilli</taxon>
        <taxon>Bacillales</taxon>
        <taxon>Bacillaceae</taxon>
        <taxon>Gottfriedia</taxon>
    </lineage>
</organism>
<evidence type="ECO:0000259" key="2">
    <source>
        <dbReference type="Pfam" id="PF04892"/>
    </source>
</evidence>
<name>A0A8J3AWA1_9BACI</name>
<keyword evidence="1" id="KW-0812">Transmembrane</keyword>
<accession>A0A8J3AWA1</accession>
<dbReference type="InterPro" id="IPR016747">
    <property type="entry name" value="Phosphotransbutyrylase"/>
</dbReference>
<feature type="transmembrane region" description="Helical" evidence="1">
    <location>
        <begin position="12"/>
        <end position="29"/>
    </location>
</feature>
<evidence type="ECO:0000256" key="1">
    <source>
        <dbReference type="SAM" id="Phobius"/>
    </source>
</evidence>
<protein>
    <submittedName>
        <fullName evidence="3">VanZ family protein</fullName>
    </submittedName>
</protein>
<dbReference type="Pfam" id="PF04892">
    <property type="entry name" value="VanZ"/>
    <property type="match status" value="1"/>
</dbReference>
<evidence type="ECO:0000313" key="3">
    <source>
        <dbReference type="EMBL" id="GGI17403.1"/>
    </source>
</evidence>
<sequence length="167" mass="19250">MRTILLENKFIRYWLPVLLIAGGIFYSSSTPYGDQDIRPQLNQLNGIYHFVGQFDFVQFTYAGKEISIEHLGSAGFVEFFIRKLAHFSVFCLLAFFITRLVSVYRHKFFIIGLLLTILYAASDEFHQSFTADRTPLIQDVLIDSSGAILGACLFFILYKKFHKKKVN</sequence>
<dbReference type="PANTHER" id="PTHR28008">
    <property type="entry name" value="DOMAIN PROTEIN, PUTATIVE (AFU_ORTHOLOGUE AFUA_3G10980)-RELATED"/>
    <property type="match status" value="1"/>
</dbReference>
<dbReference type="Proteomes" id="UP000626244">
    <property type="component" value="Unassembled WGS sequence"/>
</dbReference>
<feature type="transmembrane region" description="Helical" evidence="1">
    <location>
        <begin position="104"/>
        <end position="121"/>
    </location>
</feature>
<feature type="transmembrane region" description="Helical" evidence="1">
    <location>
        <begin position="141"/>
        <end position="158"/>
    </location>
</feature>
<dbReference type="NCBIfam" id="NF037970">
    <property type="entry name" value="vanZ_1"/>
    <property type="match status" value="1"/>
</dbReference>
<evidence type="ECO:0000313" key="4">
    <source>
        <dbReference type="Proteomes" id="UP000626244"/>
    </source>
</evidence>
<reference evidence="4" key="1">
    <citation type="journal article" date="2019" name="Int. J. Syst. Evol. Microbiol.">
        <title>The Global Catalogue of Microorganisms (GCM) 10K type strain sequencing project: providing services to taxonomists for standard genome sequencing and annotation.</title>
        <authorList>
            <consortium name="The Broad Institute Genomics Platform"/>
            <consortium name="The Broad Institute Genome Sequencing Center for Infectious Disease"/>
            <person name="Wu L."/>
            <person name="Ma J."/>
        </authorList>
    </citation>
    <scope>NUCLEOTIDE SEQUENCE [LARGE SCALE GENOMIC DNA]</scope>
    <source>
        <strain evidence="4">CGMCC 1.14993</strain>
    </source>
</reference>